<dbReference type="Proteomes" id="UP000314981">
    <property type="component" value="Chromosome 8"/>
</dbReference>
<feature type="compositionally biased region" description="Basic and acidic residues" evidence="2">
    <location>
        <begin position="835"/>
        <end position="848"/>
    </location>
</feature>
<feature type="compositionally biased region" description="Basic and acidic residues" evidence="2">
    <location>
        <begin position="44"/>
        <end position="54"/>
    </location>
</feature>
<dbReference type="PANTHER" id="PTHR18957:SF0">
    <property type="entry name" value="CENTLEIN"/>
    <property type="match status" value="1"/>
</dbReference>
<evidence type="ECO:0000256" key="1">
    <source>
        <dbReference type="SAM" id="Coils"/>
    </source>
</evidence>
<feature type="region of interest" description="Disordered" evidence="2">
    <location>
        <begin position="879"/>
        <end position="899"/>
    </location>
</feature>
<evidence type="ECO:0000256" key="2">
    <source>
        <dbReference type="SAM" id="MobiDB-lite"/>
    </source>
</evidence>
<organism evidence="3 4">
    <name type="scientific">Bos indicus x Bos taurus</name>
    <name type="common">Hybrid cattle</name>
    <dbReference type="NCBI Taxonomy" id="30522"/>
    <lineage>
        <taxon>Eukaryota</taxon>
        <taxon>Metazoa</taxon>
        <taxon>Chordata</taxon>
        <taxon>Craniata</taxon>
        <taxon>Vertebrata</taxon>
        <taxon>Euteleostomi</taxon>
        <taxon>Mammalia</taxon>
        <taxon>Eutheria</taxon>
        <taxon>Laurasiatheria</taxon>
        <taxon>Artiodactyla</taxon>
        <taxon>Ruminantia</taxon>
        <taxon>Pecora</taxon>
        <taxon>Bovidae</taxon>
        <taxon>Bovinae</taxon>
        <taxon>Bos</taxon>
    </lineage>
</organism>
<feature type="compositionally biased region" description="Low complexity" evidence="2">
    <location>
        <begin position="24"/>
        <end position="33"/>
    </location>
</feature>
<feature type="region of interest" description="Disordered" evidence="2">
    <location>
        <begin position="421"/>
        <end position="466"/>
    </location>
</feature>
<protein>
    <submittedName>
        <fullName evidence="3">Uncharacterized protein</fullName>
    </submittedName>
</protein>
<evidence type="ECO:0000313" key="4">
    <source>
        <dbReference type="Proteomes" id="UP000314981"/>
    </source>
</evidence>
<reference evidence="3" key="2">
    <citation type="submission" date="2025-08" db="UniProtKB">
        <authorList>
            <consortium name="Ensembl"/>
        </authorList>
    </citation>
    <scope>IDENTIFICATION</scope>
</reference>
<dbReference type="GO" id="GO:0010457">
    <property type="term" value="P:centriole-centriole cohesion"/>
    <property type="evidence" value="ECO:0007669"/>
    <property type="project" value="TreeGrafter"/>
</dbReference>
<sequence length="1344" mass="155747">MAARSPPSQLPPPPARHLGPWSPRVGRAAVAHAVRSETSGLEGAAREGVVDKSDLPWLGEEGSEGQRGPAGTAPAQAPLLSAPTGSMRLEGISVEEAMVTRTQLLEEELSSVKEELALCQADKEFVWSLWKRLQVTNPDVTQAVSLVVEREKRKSEAKDRKVLEILQVKDAKIQELEQRESGLTQEINDLVKRKIAVDEENDFLRKEFSDLQKKFKEKSQEVKECVQIKEEQNRLVIKNLKEENEKLSTHCADLLNELEKLRKQEAHWRKEKFSIDAKVKAFEDNLIEARQEIEVSQSKYNALSLELNNKQTELMQKDMDITLVRKELQELQNLYKQNSAHTAQQAELIQQLQVLNMDTQKVLRNQEDVHTAESISYQKLYNELHICFETTKSSEAMLRQSVVTLQDQLFQKEQENAKLKEKLQQSQETLYPLPRECDSDRSEQEPPVKRSRSLSPKSSFADSEELKKLRKAERRIENLEKALQLKNQENDELRDAHEKRKERLQMLQTNYRAVKEQLKQWEEGSGMMEIRKVKRADPQQLQQEDSDAVWNELAYFKRENQELMIQKMHLQEELDKLKVHMSVDKATIQELNTFMAERREEQLFRHDEDDGVKKSTPEKNWKEMSEQTLQKVIELENRLKSFEKRSRKLKEGNKNLIKENDFLKSLVKEQQEDAKTREKELEQLKKGSKGVEKDKAKLEAKISELEIEVISLRRQVAEANELRNENEELMNSVEKLQHSADKAKSEMATTEARSGSGQSECKTTTTKVKFKTAKKKCSVGRYHTVLNHSIKVMSNVFENLSKDDWEDVSESSDSETQNLRNLGTIIVETSQKISPTEDRRDQKERDQTEDSQMQGKEIVQIYPNVEDKTPKNYFHKNAKKSALQKKNSSIQKTSHTAGPTRVNREKWKNITAQKSNSNVILLRERIISLQQQNSVLLNAKKAAELAVKEYKEVNEKLLHQQQVSDQRFQTSRQTIKKLNSDLAELQKEKEDLLKRVESSSEITCLTEEVAQVTVPRIQITSLGPSRSMDLEMKQLQCKLKNATNELTKQSSNLKSLKFELLAKEEHIKEMHEKMSRMERDITMKRHLIEDLKFRQKVNLESNESINEMLENLEKKVKTLTEECSNKKVSIDSLKQRLSVAVKEKSQYEEMYQQTKEELEKKDVKLTFLLSKINETESAMAEIETAASKHLQGLAMQSEQALEGAQKKLLLASEKVEEFTIFVKALVRELQNDVHLIRRQIRELKKMQKNRDACKTSTHKAQTLAASILNISRSDLEEILDTEDEAEIERTKTEAENDKEWLLYIRKLLEGQLPFATYLLEAILEKINEKKRLVEEYFTVMKDTR</sequence>
<dbReference type="GO" id="GO:0005813">
    <property type="term" value="C:centrosome"/>
    <property type="evidence" value="ECO:0007669"/>
    <property type="project" value="TreeGrafter"/>
</dbReference>
<dbReference type="Gene3D" id="1.10.287.1490">
    <property type="match status" value="1"/>
</dbReference>
<proteinExistence type="predicted"/>
<reference evidence="3 4" key="1">
    <citation type="submission" date="2018-11" db="EMBL/GenBank/DDBJ databases">
        <title>Haplotype-resolved cattle genomes.</title>
        <authorList>
            <person name="Low W.Y."/>
            <person name="Tearle R."/>
            <person name="Bickhart D.M."/>
            <person name="Rosen B.D."/>
            <person name="Koren S."/>
            <person name="Rhie A."/>
            <person name="Hiendleder S."/>
            <person name="Phillippy A.M."/>
            <person name="Smith T.P.L."/>
            <person name="Williams J.L."/>
        </authorList>
    </citation>
    <scope>NUCLEOTIDE SEQUENCE [LARGE SCALE GENOMIC DNA]</scope>
</reference>
<reference evidence="3" key="3">
    <citation type="submission" date="2025-09" db="UniProtKB">
        <authorList>
            <consortium name="Ensembl"/>
        </authorList>
    </citation>
    <scope>IDENTIFICATION</scope>
</reference>
<dbReference type="Ensembl" id="ENSBIXT00000048061.1">
    <property type="protein sequence ID" value="ENSBIXP00000017594.1"/>
    <property type="gene ID" value="ENSBIXG00000021592.1"/>
</dbReference>
<dbReference type="InterPro" id="IPR038810">
    <property type="entry name" value="CNTLN"/>
</dbReference>
<accession>A0A4W2D093</accession>
<evidence type="ECO:0000313" key="3">
    <source>
        <dbReference type="Ensembl" id="ENSBIXP00000017594.1"/>
    </source>
</evidence>
<feature type="region of interest" description="Disordered" evidence="2">
    <location>
        <begin position="807"/>
        <end position="857"/>
    </location>
</feature>
<feature type="compositionally biased region" description="Basic and acidic residues" evidence="2">
    <location>
        <begin position="435"/>
        <end position="448"/>
    </location>
</feature>
<feature type="coiled-coil region" evidence="1">
    <location>
        <begin position="936"/>
        <end position="1164"/>
    </location>
</feature>
<feature type="coiled-coil region" evidence="1">
    <location>
        <begin position="625"/>
        <end position="753"/>
    </location>
</feature>
<dbReference type="GO" id="GO:0005814">
    <property type="term" value="C:centriole"/>
    <property type="evidence" value="ECO:0007669"/>
    <property type="project" value="TreeGrafter"/>
</dbReference>
<feature type="compositionally biased region" description="Polar residues" evidence="2">
    <location>
        <begin position="816"/>
        <end position="834"/>
    </location>
</feature>
<feature type="compositionally biased region" description="Polar residues" evidence="2">
    <location>
        <begin position="884"/>
        <end position="897"/>
    </location>
</feature>
<feature type="region of interest" description="Disordered" evidence="2">
    <location>
        <begin position="1"/>
        <end position="78"/>
    </location>
</feature>
<keyword evidence="4" id="KW-1185">Reference proteome</keyword>
<feature type="coiled-coil region" evidence="1">
    <location>
        <begin position="166"/>
        <end position="313"/>
    </location>
</feature>
<feature type="coiled-coil region" evidence="1">
    <location>
        <begin position="553"/>
        <end position="580"/>
    </location>
</feature>
<keyword evidence="1" id="KW-0175">Coiled coil</keyword>
<dbReference type="PANTHER" id="PTHR18957">
    <property type="entry name" value="CENTLEIN"/>
    <property type="match status" value="1"/>
</dbReference>
<name>A0A4W2D093_BOBOX</name>